<keyword evidence="2" id="KW-1185">Reference proteome</keyword>
<evidence type="ECO:0000313" key="2">
    <source>
        <dbReference type="Proteomes" id="UP000260823"/>
    </source>
</evidence>
<name>A0A3E2NJR3_9SPHI</name>
<proteinExistence type="predicted"/>
<accession>A0A3E2NJR3</accession>
<evidence type="ECO:0000313" key="1">
    <source>
        <dbReference type="EMBL" id="RFZ81229.1"/>
    </source>
</evidence>
<reference evidence="1 2" key="1">
    <citation type="submission" date="2018-08" db="EMBL/GenBank/DDBJ databases">
        <title>Mucilaginibacter terrae sp. nov., isolated from manganese diggings.</title>
        <authorList>
            <person name="Huang Y."/>
            <person name="Zhou Z."/>
        </authorList>
    </citation>
    <scope>NUCLEOTIDE SEQUENCE [LARGE SCALE GENOMIC DNA]</scope>
    <source>
        <strain evidence="1 2">ZH6</strain>
    </source>
</reference>
<dbReference type="AlphaFoldDB" id="A0A3E2NJR3"/>
<sequence>MIKIDIWDKRVQAVFLISCVFLYLIVSNPRRFYASAFQSDAELNKVILQQLKMDGQVAEKFLDKRNHLYKVIILREKEELTEYSCEDPVPTELWDKISVGIYIKKKENSFVFYLSSKDCKDTVRATFDGVNN</sequence>
<protein>
    <submittedName>
        <fullName evidence="1">Uncharacterized protein</fullName>
    </submittedName>
</protein>
<organism evidence="1 2">
    <name type="scientific">Mucilaginibacter terrenus</name>
    <dbReference type="NCBI Taxonomy" id="2482727"/>
    <lineage>
        <taxon>Bacteria</taxon>
        <taxon>Pseudomonadati</taxon>
        <taxon>Bacteroidota</taxon>
        <taxon>Sphingobacteriia</taxon>
        <taxon>Sphingobacteriales</taxon>
        <taxon>Sphingobacteriaceae</taxon>
        <taxon>Mucilaginibacter</taxon>
    </lineage>
</organism>
<dbReference type="EMBL" id="QWDE01000006">
    <property type="protein sequence ID" value="RFZ81229.1"/>
    <property type="molecule type" value="Genomic_DNA"/>
</dbReference>
<dbReference type="Proteomes" id="UP000260823">
    <property type="component" value="Unassembled WGS sequence"/>
</dbReference>
<gene>
    <name evidence="1" type="ORF">DYU05_19800</name>
</gene>
<comment type="caution">
    <text evidence="1">The sequence shown here is derived from an EMBL/GenBank/DDBJ whole genome shotgun (WGS) entry which is preliminary data.</text>
</comment>
<dbReference type="RefSeq" id="WP_117384905.1">
    <property type="nucleotide sequence ID" value="NZ_QWDE01000006.1"/>
</dbReference>